<protein>
    <recommendedName>
        <fullName evidence="3">Vitellogenin domain-containing protein</fullName>
    </recommendedName>
</protein>
<evidence type="ECO:0000313" key="4">
    <source>
        <dbReference type="EMBL" id="KAJ9573436.1"/>
    </source>
</evidence>
<sequence length="140" mass="15614">MLSWTLLSCLLVGAAAAYPYGWLPQNDTRSYEVEGRTLAAIHQVSNKFTGVLLKATLELYRPDATVIRGQLKTPVYAQINRDLSGGWSEQIPDLSVNWNKLPVTGSPFEVHLNYTTGQVERLIVNVAVELWEVNMIKGIL</sequence>
<evidence type="ECO:0000256" key="1">
    <source>
        <dbReference type="ARBA" id="ARBA00022729"/>
    </source>
</evidence>
<feature type="non-terminal residue" evidence="4">
    <location>
        <position position="140"/>
    </location>
</feature>
<reference evidence="4" key="2">
    <citation type="submission" date="2023-05" db="EMBL/GenBank/DDBJ databases">
        <authorList>
            <person name="Fouks B."/>
        </authorList>
    </citation>
    <scope>NUCLEOTIDE SEQUENCE</scope>
    <source>
        <strain evidence="4">Stay&amp;Tobe</strain>
        <tissue evidence="4">Testes</tissue>
    </source>
</reference>
<evidence type="ECO:0000259" key="3">
    <source>
        <dbReference type="Pfam" id="PF01347"/>
    </source>
</evidence>
<evidence type="ECO:0000256" key="2">
    <source>
        <dbReference type="SAM" id="SignalP"/>
    </source>
</evidence>
<feature type="signal peptide" evidence="2">
    <location>
        <begin position="1"/>
        <end position="16"/>
    </location>
</feature>
<evidence type="ECO:0000313" key="5">
    <source>
        <dbReference type="Proteomes" id="UP001233999"/>
    </source>
</evidence>
<keyword evidence="1 2" id="KW-0732">Signal</keyword>
<dbReference type="InterPro" id="IPR001747">
    <property type="entry name" value="Vitellogenin_N"/>
</dbReference>
<dbReference type="AlphaFoldDB" id="A0AAD7Z3Z8"/>
<feature type="domain" description="Vitellogenin" evidence="3">
    <location>
        <begin position="30"/>
        <end position="140"/>
    </location>
</feature>
<dbReference type="EMBL" id="JASPKZ010010699">
    <property type="protein sequence ID" value="KAJ9573436.1"/>
    <property type="molecule type" value="Genomic_DNA"/>
</dbReference>
<feature type="chain" id="PRO_5042168346" description="Vitellogenin domain-containing protein" evidence="2">
    <location>
        <begin position="17"/>
        <end position="140"/>
    </location>
</feature>
<organism evidence="4 5">
    <name type="scientific">Diploptera punctata</name>
    <name type="common">Pacific beetle cockroach</name>
    <dbReference type="NCBI Taxonomy" id="6984"/>
    <lineage>
        <taxon>Eukaryota</taxon>
        <taxon>Metazoa</taxon>
        <taxon>Ecdysozoa</taxon>
        <taxon>Arthropoda</taxon>
        <taxon>Hexapoda</taxon>
        <taxon>Insecta</taxon>
        <taxon>Pterygota</taxon>
        <taxon>Neoptera</taxon>
        <taxon>Polyneoptera</taxon>
        <taxon>Dictyoptera</taxon>
        <taxon>Blattodea</taxon>
        <taxon>Blaberoidea</taxon>
        <taxon>Blaberidae</taxon>
        <taxon>Diplopterinae</taxon>
        <taxon>Diploptera</taxon>
    </lineage>
</organism>
<dbReference type="SUPFAM" id="SSF56968">
    <property type="entry name" value="Lipovitellin-phosvitin complex, beta-sheet shell regions"/>
    <property type="match status" value="1"/>
</dbReference>
<gene>
    <name evidence="4" type="ORF">L9F63_009164</name>
</gene>
<dbReference type="InterPro" id="IPR015816">
    <property type="entry name" value="Vitellinogen_b-sht_N"/>
</dbReference>
<dbReference type="InterPro" id="IPR015819">
    <property type="entry name" value="Lipid_transp_b-sht_shell"/>
</dbReference>
<keyword evidence="5" id="KW-1185">Reference proteome</keyword>
<dbReference type="Gene3D" id="2.30.230.10">
    <property type="entry name" value="Lipovitellin, beta-sheet shell regions, chain A"/>
    <property type="match status" value="1"/>
</dbReference>
<reference evidence="4" key="1">
    <citation type="journal article" date="2023" name="IScience">
        <title>Live-bearing cockroach genome reveals convergent evolutionary mechanisms linked to viviparity in insects and beyond.</title>
        <authorList>
            <person name="Fouks B."/>
            <person name="Harrison M.C."/>
            <person name="Mikhailova A.A."/>
            <person name="Marchal E."/>
            <person name="English S."/>
            <person name="Carruthers M."/>
            <person name="Jennings E.C."/>
            <person name="Chiamaka E.L."/>
            <person name="Frigard R.A."/>
            <person name="Pippel M."/>
            <person name="Attardo G.M."/>
            <person name="Benoit J.B."/>
            <person name="Bornberg-Bauer E."/>
            <person name="Tobe S.S."/>
        </authorList>
    </citation>
    <scope>NUCLEOTIDE SEQUENCE</scope>
    <source>
        <strain evidence="4">Stay&amp;Tobe</strain>
    </source>
</reference>
<dbReference type="GO" id="GO:0005319">
    <property type="term" value="F:lipid transporter activity"/>
    <property type="evidence" value="ECO:0007669"/>
    <property type="project" value="InterPro"/>
</dbReference>
<comment type="caution">
    <text evidence="4">The sequence shown here is derived from an EMBL/GenBank/DDBJ whole genome shotgun (WGS) entry which is preliminary data.</text>
</comment>
<accession>A0AAD7Z3Z8</accession>
<dbReference type="Proteomes" id="UP001233999">
    <property type="component" value="Unassembled WGS sequence"/>
</dbReference>
<proteinExistence type="predicted"/>
<name>A0AAD7Z3Z8_DIPPU</name>
<dbReference type="Pfam" id="PF01347">
    <property type="entry name" value="Vitellogenin_N"/>
    <property type="match status" value="1"/>
</dbReference>